<name>A0A7W6GDG6_9HYPH</name>
<dbReference type="InterPro" id="IPR053165">
    <property type="entry name" value="HSI-I_assembly_Hcp1"/>
</dbReference>
<accession>A0A7W6GDG6</accession>
<organism evidence="1 2">
    <name type="scientific">Hansschlegelia beijingensis</name>
    <dbReference type="NCBI Taxonomy" id="1133344"/>
    <lineage>
        <taxon>Bacteria</taxon>
        <taxon>Pseudomonadati</taxon>
        <taxon>Pseudomonadota</taxon>
        <taxon>Alphaproteobacteria</taxon>
        <taxon>Hyphomicrobiales</taxon>
        <taxon>Methylopilaceae</taxon>
        <taxon>Hansschlegelia</taxon>
    </lineage>
</organism>
<dbReference type="InterPro" id="IPR036624">
    <property type="entry name" value="Hcp1-lik_sf"/>
</dbReference>
<dbReference type="EMBL" id="JACIDR010000001">
    <property type="protein sequence ID" value="MBB3971806.1"/>
    <property type="molecule type" value="Genomic_DNA"/>
</dbReference>
<dbReference type="PANTHER" id="PTHR36152">
    <property type="entry name" value="CYTOPLASMIC PROTEIN-RELATED"/>
    <property type="match status" value="1"/>
</dbReference>
<dbReference type="InterPro" id="IPR008514">
    <property type="entry name" value="T6SS_Hcp"/>
</dbReference>
<comment type="caution">
    <text evidence="1">The sequence shown here is derived from an EMBL/GenBank/DDBJ whole genome shotgun (WGS) entry which is preliminary data.</text>
</comment>
<dbReference type="Gene3D" id="2.30.110.20">
    <property type="entry name" value="Hcp1-like"/>
    <property type="match status" value="1"/>
</dbReference>
<evidence type="ECO:0000313" key="2">
    <source>
        <dbReference type="Proteomes" id="UP000528964"/>
    </source>
</evidence>
<dbReference type="RefSeq" id="WP_183393652.1">
    <property type="nucleotide sequence ID" value="NZ_JACIDR010000001.1"/>
</dbReference>
<dbReference type="Proteomes" id="UP000528964">
    <property type="component" value="Unassembled WGS sequence"/>
</dbReference>
<reference evidence="1 2" key="1">
    <citation type="submission" date="2020-08" db="EMBL/GenBank/DDBJ databases">
        <title>Genomic Encyclopedia of Type Strains, Phase IV (KMG-IV): sequencing the most valuable type-strain genomes for metagenomic binning, comparative biology and taxonomic classification.</title>
        <authorList>
            <person name="Goeker M."/>
        </authorList>
    </citation>
    <scope>NUCLEOTIDE SEQUENCE [LARGE SCALE GENOMIC DNA]</scope>
    <source>
        <strain evidence="1 2">DSM 25481</strain>
    </source>
</reference>
<protein>
    <submittedName>
        <fullName evidence="1">Type VI secretion system secreted protein Hcp</fullName>
    </submittedName>
</protein>
<evidence type="ECO:0000313" key="1">
    <source>
        <dbReference type="EMBL" id="MBB3971806.1"/>
    </source>
</evidence>
<dbReference type="SUPFAM" id="SSF141452">
    <property type="entry name" value="Hcp1-like"/>
    <property type="match status" value="1"/>
</dbReference>
<dbReference type="PANTHER" id="PTHR36152:SF1">
    <property type="entry name" value="UBIQUITIN-LIKE DOMAIN-CONTAINING PROTEIN"/>
    <property type="match status" value="1"/>
</dbReference>
<dbReference type="Pfam" id="PF05638">
    <property type="entry name" value="T6SS_HCP"/>
    <property type="match status" value="1"/>
</dbReference>
<gene>
    <name evidence="1" type="ORF">GGR24_000439</name>
</gene>
<sequence length="159" mass="16997">MAIYMKLAGADGDVTEQGHKNWIELLDLQWSMSRTVRSAVGVGKNRESTSAYVSEITVTKYVDSGSKGVATNAFVGKASDVQIDFTRVEKGQEAVFRTLKLTNAIISGLSNKATGGERPVEVIALNFTKIAITDKTAGVDNSAGSQSVTTYNLETAQTE</sequence>
<dbReference type="AlphaFoldDB" id="A0A7W6GDG6"/>
<keyword evidence="2" id="KW-1185">Reference proteome</keyword>
<proteinExistence type="predicted"/>